<gene>
    <name evidence="1" type="ORF">Rcae01_01031</name>
</gene>
<organism evidence="1 2">
    <name type="scientific">Novipirellula caenicola</name>
    <dbReference type="NCBI Taxonomy" id="1536901"/>
    <lineage>
        <taxon>Bacteria</taxon>
        <taxon>Pseudomonadati</taxon>
        <taxon>Planctomycetota</taxon>
        <taxon>Planctomycetia</taxon>
        <taxon>Pirellulales</taxon>
        <taxon>Pirellulaceae</taxon>
        <taxon>Novipirellula</taxon>
    </lineage>
</organism>
<sequence length="86" mass="9781">MFSAFVESERRTQAKDQSFNFRKRINRHPNSNVPCDIAMSHHYGHDVAVATGPVRGCVKTKSGRDSMIIWHNWQILAIETINVITG</sequence>
<dbReference type="EMBL" id="BAABRO010000002">
    <property type="protein sequence ID" value="GAA5505586.1"/>
    <property type="molecule type" value="Genomic_DNA"/>
</dbReference>
<dbReference type="Proteomes" id="UP001416858">
    <property type="component" value="Unassembled WGS sequence"/>
</dbReference>
<comment type="caution">
    <text evidence="1">The sequence shown here is derived from an EMBL/GenBank/DDBJ whole genome shotgun (WGS) entry which is preliminary data.</text>
</comment>
<name>A0ABP9VLB8_9BACT</name>
<accession>A0ABP9VLB8</accession>
<evidence type="ECO:0000313" key="1">
    <source>
        <dbReference type="EMBL" id="GAA5505586.1"/>
    </source>
</evidence>
<reference evidence="1 2" key="1">
    <citation type="submission" date="2024-02" db="EMBL/GenBank/DDBJ databases">
        <title>Rhodopirellula caenicola NBRC 110016.</title>
        <authorList>
            <person name="Ichikawa N."/>
            <person name="Katano-Makiyama Y."/>
            <person name="Hidaka K."/>
        </authorList>
    </citation>
    <scope>NUCLEOTIDE SEQUENCE [LARGE SCALE GENOMIC DNA]</scope>
    <source>
        <strain evidence="1 2">NBRC 110016</strain>
    </source>
</reference>
<protein>
    <submittedName>
        <fullName evidence="1">Uncharacterized protein</fullName>
    </submittedName>
</protein>
<proteinExistence type="predicted"/>
<keyword evidence="2" id="KW-1185">Reference proteome</keyword>
<evidence type="ECO:0000313" key="2">
    <source>
        <dbReference type="Proteomes" id="UP001416858"/>
    </source>
</evidence>